<dbReference type="GO" id="GO:0004601">
    <property type="term" value="F:peroxidase activity"/>
    <property type="evidence" value="ECO:0007669"/>
    <property type="project" value="UniProtKB-KW"/>
</dbReference>
<dbReference type="AlphaFoldDB" id="A0A5D3DGM1"/>
<organism evidence="1 2">
    <name type="scientific">Cucumis melo var. makuwa</name>
    <name type="common">Oriental melon</name>
    <dbReference type="NCBI Taxonomy" id="1194695"/>
    <lineage>
        <taxon>Eukaryota</taxon>
        <taxon>Viridiplantae</taxon>
        <taxon>Streptophyta</taxon>
        <taxon>Embryophyta</taxon>
        <taxon>Tracheophyta</taxon>
        <taxon>Spermatophyta</taxon>
        <taxon>Magnoliopsida</taxon>
        <taxon>eudicotyledons</taxon>
        <taxon>Gunneridae</taxon>
        <taxon>Pentapetalae</taxon>
        <taxon>rosids</taxon>
        <taxon>fabids</taxon>
        <taxon>Cucurbitales</taxon>
        <taxon>Cucurbitaceae</taxon>
        <taxon>Benincaseae</taxon>
        <taxon>Cucumis</taxon>
    </lineage>
</organism>
<dbReference type="GO" id="GO:0003676">
    <property type="term" value="F:nucleic acid binding"/>
    <property type="evidence" value="ECO:0007669"/>
    <property type="project" value="InterPro"/>
</dbReference>
<evidence type="ECO:0000313" key="2">
    <source>
        <dbReference type="Proteomes" id="UP000321947"/>
    </source>
</evidence>
<keyword evidence="1" id="KW-0560">Oxidoreductase</keyword>
<dbReference type="InterPro" id="IPR036397">
    <property type="entry name" value="RNaseH_sf"/>
</dbReference>
<dbReference type="Gene3D" id="3.30.420.10">
    <property type="entry name" value="Ribonuclease H-like superfamily/Ribonuclease H"/>
    <property type="match status" value="1"/>
</dbReference>
<dbReference type="Proteomes" id="UP000321947">
    <property type="component" value="Unassembled WGS sequence"/>
</dbReference>
<name>A0A5D3DGM1_CUCMM</name>
<comment type="caution">
    <text evidence="1">The sequence shown here is derived from an EMBL/GenBank/DDBJ whole genome shotgun (WGS) entry which is preliminary data.</text>
</comment>
<protein>
    <submittedName>
        <fullName evidence="1">Peroxidase 64</fullName>
    </submittedName>
</protein>
<evidence type="ECO:0000313" key="1">
    <source>
        <dbReference type="EMBL" id="TYK22764.1"/>
    </source>
</evidence>
<reference evidence="1 2" key="1">
    <citation type="submission" date="2019-08" db="EMBL/GenBank/DDBJ databases">
        <title>Draft genome sequences of two oriental melons (Cucumis melo L. var makuwa).</title>
        <authorList>
            <person name="Kwon S.-Y."/>
        </authorList>
    </citation>
    <scope>NUCLEOTIDE SEQUENCE [LARGE SCALE GENOMIC DNA]</scope>
    <source>
        <strain evidence="2">cv. Chang Bougi</strain>
        <tissue evidence="1">Leaf</tissue>
    </source>
</reference>
<sequence length="91" mass="10716">MGQTEVLNLGVEAYLRCFCGERPKEWIEWLHWAEYWYNTTYQSSIGISPFQALKKALGDHAKMNPLVPSVENHEWLTQPERSLWLPEESSY</sequence>
<accession>A0A5D3DGM1</accession>
<keyword evidence="1" id="KW-0575">Peroxidase</keyword>
<dbReference type="EMBL" id="SSTD01004900">
    <property type="protein sequence ID" value="TYK22764.1"/>
    <property type="molecule type" value="Genomic_DNA"/>
</dbReference>
<proteinExistence type="predicted"/>
<dbReference type="InterPro" id="IPR012337">
    <property type="entry name" value="RNaseH-like_sf"/>
</dbReference>
<dbReference type="SUPFAM" id="SSF53098">
    <property type="entry name" value="Ribonuclease H-like"/>
    <property type="match status" value="1"/>
</dbReference>
<gene>
    <name evidence="1" type="ORF">E5676_scaffold1163G00960</name>
</gene>